<comment type="caution">
    <text evidence="6">The sequence shown here is derived from an EMBL/GenBank/DDBJ whole genome shotgun (WGS) entry which is preliminary data.</text>
</comment>
<dbReference type="Gene3D" id="3.40.720.10">
    <property type="entry name" value="Alkaline Phosphatase, subunit A"/>
    <property type="match status" value="1"/>
</dbReference>
<dbReference type="InterPro" id="IPR000917">
    <property type="entry name" value="Sulfatase_N"/>
</dbReference>
<keyword evidence="2" id="KW-0479">Metal-binding</keyword>
<evidence type="ECO:0000256" key="2">
    <source>
        <dbReference type="ARBA" id="ARBA00022723"/>
    </source>
</evidence>
<dbReference type="InterPro" id="IPR050738">
    <property type="entry name" value="Sulfatase"/>
</dbReference>
<dbReference type="PROSITE" id="PS00523">
    <property type="entry name" value="SULFATASE_1"/>
    <property type="match status" value="1"/>
</dbReference>
<dbReference type="PANTHER" id="PTHR42693">
    <property type="entry name" value="ARYLSULFATASE FAMILY MEMBER"/>
    <property type="match status" value="1"/>
</dbReference>
<dbReference type="RefSeq" id="WP_193639458.1">
    <property type="nucleotide sequence ID" value="NZ_JADCSA010000783.1"/>
</dbReference>
<accession>A0ABR9RX82</accession>
<name>A0ABR9RX82_9ACTN</name>
<evidence type="ECO:0000256" key="4">
    <source>
        <dbReference type="ARBA" id="ARBA00022837"/>
    </source>
</evidence>
<dbReference type="InterPro" id="IPR024607">
    <property type="entry name" value="Sulfatase_CS"/>
</dbReference>
<keyword evidence="3" id="KW-0378">Hydrolase</keyword>
<reference evidence="6 7" key="1">
    <citation type="submission" date="2020-10" db="EMBL/GenBank/DDBJ databases">
        <title>Nocardioides sp. isolated from sludge.</title>
        <authorList>
            <person name="Zhang X."/>
        </authorList>
    </citation>
    <scope>NUCLEOTIDE SEQUENCE [LARGE SCALE GENOMIC DNA]</scope>
    <source>
        <strain evidence="6 7">Y6</strain>
    </source>
</reference>
<keyword evidence="4" id="KW-0106">Calcium</keyword>
<dbReference type="SUPFAM" id="SSF53649">
    <property type="entry name" value="Alkaline phosphatase-like"/>
    <property type="match status" value="1"/>
</dbReference>
<dbReference type="EMBL" id="JADCSA010000783">
    <property type="protein sequence ID" value="MBE7326181.1"/>
    <property type="molecule type" value="Genomic_DNA"/>
</dbReference>
<sequence>WQRGPAPAIPTGTRPPNIVLIVPDDLGYNDISFNGGGVAGGLVKTPNIDALGHDGVTFADGYAGNATCAPSRAALMTGRYPTR</sequence>
<dbReference type="InterPro" id="IPR017850">
    <property type="entry name" value="Alkaline_phosphatase_core_sf"/>
</dbReference>
<dbReference type="Proteomes" id="UP000756387">
    <property type="component" value="Unassembled WGS sequence"/>
</dbReference>
<feature type="non-terminal residue" evidence="6">
    <location>
        <position position="83"/>
    </location>
</feature>
<comment type="similarity">
    <text evidence="1">Belongs to the sulfatase family.</text>
</comment>
<evidence type="ECO:0000259" key="5">
    <source>
        <dbReference type="Pfam" id="PF00884"/>
    </source>
</evidence>
<evidence type="ECO:0000313" key="7">
    <source>
        <dbReference type="Proteomes" id="UP000756387"/>
    </source>
</evidence>
<evidence type="ECO:0000256" key="3">
    <source>
        <dbReference type="ARBA" id="ARBA00022801"/>
    </source>
</evidence>
<keyword evidence="7" id="KW-1185">Reference proteome</keyword>
<proteinExistence type="inferred from homology"/>
<protein>
    <submittedName>
        <fullName evidence="6">Sulfatase-like hydrolase/transferase</fullName>
    </submittedName>
</protein>
<feature type="non-terminal residue" evidence="6">
    <location>
        <position position="1"/>
    </location>
</feature>
<gene>
    <name evidence="6" type="ORF">IEQ44_16235</name>
</gene>
<evidence type="ECO:0000256" key="1">
    <source>
        <dbReference type="ARBA" id="ARBA00008779"/>
    </source>
</evidence>
<feature type="domain" description="Sulfatase N-terminal" evidence="5">
    <location>
        <begin position="16"/>
        <end position="82"/>
    </location>
</feature>
<dbReference type="PANTHER" id="PTHR42693:SF33">
    <property type="entry name" value="ARYLSULFATASE"/>
    <property type="match status" value="1"/>
</dbReference>
<evidence type="ECO:0000313" key="6">
    <source>
        <dbReference type="EMBL" id="MBE7326181.1"/>
    </source>
</evidence>
<dbReference type="Pfam" id="PF00884">
    <property type="entry name" value="Sulfatase"/>
    <property type="match status" value="1"/>
</dbReference>
<organism evidence="6 7">
    <name type="scientific">Nocardioides malaquae</name>
    <dbReference type="NCBI Taxonomy" id="2773426"/>
    <lineage>
        <taxon>Bacteria</taxon>
        <taxon>Bacillati</taxon>
        <taxon>Actinomycetota</taxon>
        <taxon>Actinomycetes</taxon>
        <taxon>Propionibacteriales</taxon>
        <taxon>Nocardioidaceae</taxon>
        <taxon>Nocardioides</taxon>
    </lineage>
</organism>